<accession>A0A140G0R3</accession>
<dbReference type="GeneID" id="935338"/>
<name>A0A140G0R3_ISKNV</name>
<feature type="region of interest" description="Disordered" evidence="1">
    <location>
        <begin position="56"/>
        <end position="79"/>
    </location>
</feature>
<dbReference type="Proteomes" id="UP000152407">
    <property type="component" value="Segment"/>
</dbReference>
<feature type="region of interest" description="Disordered" evidence="1">
    <location>
        <begin position="30"/>
        <end position="49"/>
    </location>
</feature>
<organismHost>
    <name type="scientific">Siniperca chuatsi</name>
    <name type="common">Mandarin fish</name>
    <dbReference type="NCBI Taxonomy" id="119488"/>
</organismHost>
<reference evidence="3" key="1">
    <citation type="submission" date="2015-09" db="EMBL/GenBank/DDBJ databases">
        <authorList>
            <person name="Wen C.-M."/>
            <person name="Hong J.-R."/>
        </authorList>
    </citation>
    <scope>NUCLEOTIDE SEQUENCE [LARGE SCALE GENOMIC DNA]</scope>
</reference>
<evidence type="ECO:0000313" key="2">
    <source>
        <dbReference type="EMBL" id="AMM04496.1"/>
    </source>
</evidence>
<protein>
    <submittedName>
        <fullName evidence="2">ORF097L</fullName>
    </submittedName>
</protein>
<dbReference type="RefSeq" id="NP_612313.1">
    <property type="nucleotide sequence ID" value="NC_003494.1"/>
</dbReference>
<feature type="compositionally biased region" description="Basic and acidic residues" evidence="1">
    <location>
        <begin position="70"/>
        <end position="79"/>
    </location>
</feature>
<organismHost>
    <name type="scientific">Synchiropus splendidus</name>
    <name type="common">Mandarinfish</name>
    <name type="synonym">Callionymus splendidus</name>
    <dbReference type="NCBI Taxonomy" id="270530"/>
</organismHost>
<evidence type="ECO:0000313" key="3">
    <source>
        <dbReference type="Proteomes" id="UP000152407"/>
    </source>
</evidence>
<dbReference type="EMBL" id="KT781098">
    <property type="protein sequence ID" value="AMM04496.1"/>
    <property type="molecule type" value="Genomic_DNA"/>
</dbReference>
<sequence length="79" mass="9055">MPHEQRCAGLGVGSGGVLWRPVHLTAYLHARQHQRRRHRHEHGRQEPCHRGRLLWQGAPAGGHIQPSVHRYREPAQARA</sequence>
<dbReference type="KEGG" id="vg:935338"/>
<organism evidence="2 3">
    <name type="scientific">Infectious spleen and kidney necrosis virus</name>
    <name type="common">ISKNV</name>
    <dbReference type="NCBI Taxonomy" id="180170"/>
    <lineage>
        <taxon>Viruses</taxon>
        <taxon>Varidnaviria</taxon>
        <taxon>Bamfordvirae</taxon>
        <taxon>Nucleocytoviricota</taxon>
        <taxon>Megaviricetes</taxon>
        <taxon>Pimascovirales</taxon>
        <taxon>Pimascovirales incertae sedis</taxon>
        <taxon>Iridoviridae</taxon>
        <taxon>Alphairidovirinae</taxon>
        <taxon>Megalocytivirus</taxon>
        <taxon>Megalocytivirus pagrus1</taxon>
    </lineage>
</organism>
<feature type="compositionally biased region" description="Basic residues" evidence="1">
    <location>
        <begin position="30"/>
        <end position="42"/>
    </location>
</feature>
<evidence type="ECO:0000256" key="1">
    <source>
        <dbReference type="SAM" id="MobiDB-lite"/>
    </source>
</evidence>
<proteinExistence type="predicted"/>